<dbReference type="GO" id="GO:0006298">
    <property type="term" value="P:mismatch repair"/>
    <property type="evidence" value="ECO:0007669"/>
    <property type="project" value="InterPro"/>
</dbReference>
<dbReference type="SUPFAM" id="SSF55271">
    <property type="entry name" value="DNA repair protein MutS, domain I"/>
    <property type="match status" value="1"/>
</dbReference>
<feature type="compositionally biased region" description="Basic and acidic residues" evidence="9">
    <location>
        <begin position="152"/>
        <end position="185"/>
    </location>
</feature>
<dbReference type="InterPro" id="IPR036187">
    <property type="entry name" value="DNA_mismatch_repair_MutS_sf"/>
</dbReference>
<feature type="compositionally biased region" description="Polar residues" evidence="9">
    <location>
        <begin position="1"/>
        <end position="21"/>
    </location>
</feature>
<dbReference type="InterPro" id="IPR007696">
    <property type="entry name" value="DNA_mismatch_repair_MutS_core"/>
</dbReference>
<dbReference type="Gene3D" id="1.10.1420.10">
    <property type="match status" value="2"/>
</dbReference>
<evidence type="ECO:0000256" key="2">
    <source>
        <dbReference type="ARBA" id="ARBA00007094"/>
    </source>
</evidence>
<dbReference type="SMART" id="SM00534">
    <property type="entry name" value="MUTSac"/>
    <property type="match status" value="1"/>
</dbReference>
<evidence type="ECO:0000256" key="5">
    <source>
        <dbReference type="ARBA" id="ARBA00022840"/>
    </source>
</evidence>
<sequence>MPSQKPVAASNTQRKQATISSFFGAKPTPTSKPPPLNPTTSNASKAPSVTTKDGDIELDEDEDEEPVHRLKRSLEGAAHSPGAAKKPRPSLNNKSSTTSHHDSIDTTPETHKDSPPVPSSPSQKPSNGNGSDRTSKYIFSKHAAQNDENDPDAQKQKERLHERFVKKLGRPDSIAEIKRRNRFLDDPTGGDAEEGALEDEDADQDTEDRTSTAGKKSTAAPKGKAKATKLTPMEKQVIDIKRKHMDAVVVVEVGYKFRFFGEDARVAAKELGIVCIPGKMRFDEHPSEAHMDRFASASIPTHRLHVHVKRLVAAGRKVGVVRQLETAALKAAGDNRNAPFVRKLTNLYTKGTYVEEVDDLNAPTAGPSGGAPATGHLLCITERNAGGSGSDELVHVGLIAVQPGTGDIVYDEFDDGFMRSEIETRLLHIAPCEFLIVGELSRATEKLVQHLSGSKTNVFGDKARVERVDKPKTAAAQAAGHIGEFYKALTISGDAVSENRSKSILAKVQGLSEQVSICLSAMIKHLTEFGLEHVFDLTNNFQAFSARSHMLLNGNTLNSLEIYRNQTDNTEKGSLFWVLDQTQTRFGQRLLRKWVGRPLLDKSKLEARIGAVEELKNGEGTAAVDKLRSLLSKTKGDLEKSLIRIYYGKCTRPELLGVLQTMQRIATEYAHVKAPTDAGFKSDSINEAIAQLPEVLHDVLNYLERINPQAAKDNDKYSFFREEQETEDIASHKAGICAVEQDLDDHRVDAAEKVRKKKIEYVTVAGIDYLIEIENTSVKNVPASWAKISGTKKVSRFHTPEVVRLIRERDQHKEALAAACDTAFTALLSEISSKYQVLRDVIQSLATLDCLLSLAEVASRPDYVKPSYGTATHIDVKGGRHPMVEQLLLDSYVPNDISLSAAAGDTRALILTGPNMGGKSSYVRQVALISIMGQIGSYVPASSASLGMLDAVFTRMGAFDNMMAGESTFMVELSETSDILKQATPRSLVILDELGRGTSTHDGVAIAYAVLEHIVRESKCLLLFITHYQNLSAVAAGFENNEVRNVHMRFTEKDATAAGDGDGMGDITFLYELGEGVAHRSYGLNVARLANVPQSVTEIAAVKSKEMERELRRAQLGTFVNRLGQAMADQDHTAAGLLEVVEDVEML</sequence>
<dbReference type="PANTHER" id="PTHR11361:SF122">
    <property type="entry name" value="DNA MISMATCH REPAIR PROTEIN MSH3"/>
    <property type="match status" value="1"/>
</dbReference>
<dbReference type="InterPro" id="IPR007695">
    <property type="entry name" value="DNA_mismatch_repair_MutS-lik_N"/>
</dbReference>
<dbReference type="Pfam" id="PF05190">
    <property type="entry name" value="MutS_IV"/>
    <property type="match status" value="1"/>
</dbReference>
<dbReference type="InterPro" id="IPR045076">
    <property type="entry name" value="MutS"/>
</dbReference>
<dbReference type="GO" id="GO:0006312">
    <property type="term" value="P:mitotic recombination"/>
    <property type="evidence" value="ECO:0007669"/>
    <property type="project" value="TreeGrafter"/>
</dbReference>
<keyword evidence="4" id="KW-0227">DNA damage</keyword>
<dbReference type="InterPro" id="IPR016151">
    <property type="entry name" value="DNA_mismatch_repair_MutS_N"/>
</dbReference>
<dbReference type="NCBIfam" id="NF003810">
    <property type="entry name" value="PRK05399.1"/>
    <property type="match status" value="1"/>
</dbReference>
<name>A0A5N6KR88_9ROSI</name>
<evidence type="ECO:0000256" key="1">
    <source>
        <dbReference type="ARBA" id="ARBA00004123"/>
    </source>
</evidence>
<dbReference type="FunFam" id="3.40.1170.10:FF:000006">
    <property type="entry name" value="DNA mismatch repair protein"/>
    <property type="match status" value="1"/>
</dbReference>
<keyword evidence="8" id="KW-0539">Nucleus</keyword>
<keyword evidence="5" id="KW-0067">ATP-binding</keyword>
<organism evidence="11 12">
    <name type="scientific">Carpinus fangiana</name>
    <dbReference type="NCBI Taxonomy" id="176857"/>
    <lineage>
        <taxon>Eukaryota</taxon>
        <taxon>Viridiplantae</taxon>
        <taxon>Streptophyta</taxon>
        <taxon>Embryophyta</taxon>
        <taxon>Tracheophyta</taxon>
        <taxon>Spermatophyta</taxon>
        <taxon>Magnoliopsida</taxon>
        <taxon>eudicotyledons</taxon>
        <taxon>Gunneridae</taxon>
        <taxon>Pentapetalae</taxon>
        <taxon>rosids</taxon>
        <taxon>fabids</taxon>
        <taxon>Fagales</taxon>
        <taxon>Betulaceae</taxon>
        <taxon>Carpinus</taxon>
    </lineage>
</organism>
<dbReference type="InterPro" id="IPR000432">
    <property type="entry name" value="DNA_mismatch_repair_MutS_C"/>
</dbReference>
<evidence type="ECO:0000256" key="7">
    <source>
        <dbReference type="ARBA" id="ARBA00023204"/>
    </source>
</evidence>
<dbReference type="SMART" id="SM00533">
    <property type="entry name" value="MUTSd"/>
    <property type="match status" value="1"/>
</dbReference>
<dbReference type="InterPro" id="IPR007861">
    <property type="entry name" value="DNA_mismatch_repair_MutS_clamp"/>
</dbReference>
<dbReference type="SUPFAM" id="SSF52540">
    <property type="entry name" value="P-loop containing nucleoside triphosphate hydrolases"/>
    <property type="match status" value="1"/>
</dbReference>
<dbReference type="FunFam" id="3.30.420.110:FF:000008">
    <property type="entry name" value="DNA mismatch repair protein"/>
    <property type="match status" value="1"/>
</dbReference>
<dbReference type="SUPFAM" id="SSF48334">
    <property type="entry name" value="DNA repair protein MutS, domain III"/>
    <property type="match status" value="1"/>
</dbReference>
<dbReference type="Pfam" id="PF00488">
    <property type="entry name" value="MutS_V"/>
    <property type="match status" value="1"/>
</dbReference>
<feature type="compositionally biased region" description="Low complexity" evidence="9">
    <location>
        <begin position="211"/>
        <end position="222"/>
    </location>
</feature>
<comment type="caution">
    <text evidence="11">The sequence shown here is derived from an EMBL/GenBank/DDBJ whole genome shotgun (WGS) entry which is preliminary data.</text>
</comment>
<dbReference type="GO" id="GO:0140664">
    <property type="term" value="F:ATP-dependent DNA damage sensor activity"/>
    <property type="evidence" value="ECO:0007669"/>
    <property type="project" value="InterPro"/>
</dbReference>
<dbReference type="FunFam" id="1.10.1420.10:FF:000004">
    <property type="entry name" value="DNA mismatch repair protein Msh3"/>
    <property type="match status" value="1"/>
</dbReference>
<feature type="compositionally biased region" description="Acidic residues" evidence="9">
    <location>
        <begin position="56"/>
        <end position="65"/>
    </location>
</feature>
<evidence type="ECO:0000256" key="8">
    <source>
        <dbReference type="ARBA" id="ARBA00023242"/>
    </source>
</evidence>
<accession>A0A5N6KR88</accession>
<feature type="compositionally biased region" description="Basic and acidic residues" evidence="9">
    <location>
        <begin position="99"/>
        <end position="114"/>
    </location>
</feature>
<keyword evidence="3" id="KW-0547">Nucleotide-binding</keyword>
<evidence type="ECO:0000256" key="3">
    <source>
        <dbReference type="ARBA" id="ARBA00022741"/>
    </source>
</evidence>
<proteinExistence type="inferred from homology"/>
<dbReference type="GO" id="GO:0005524">
    <property type="term" value="F:ATP binding"/>
    <property type="evidence" value="ECO:0007669"/>
    <property type="project" value="UniProtKB-UniRule"/>
</dbReference>
<protein>
    <recommendedName>
        <fullName evidence="10">DNA mismatch repair proteins mutS family domain-containing protein</fullName>
    </recommendedName>
</protein>
<feature type="domain" description="DNA mismatch repair proteins mutS family" evidence="10">
    <location>
        <begin position="987"/>
        <end position="1003"/>
    </location>
</feature>
<comment type="similarity">
    <text evidence="2">Belongs to the DNA mismatch repair MutS family. MSH3 subfamily.</text>
</comment>
<feature type="region of interest" description="Disordered" evidence="9">
    <location>
        <begin position="1"/>
        <end position="229"/>
    </location>
</feature>
<dbReference type="Gene3D" id="3.40.50.300">
    <property type="entry name" value="P-loop containing nucleotide triphosphate hydrolases"/>
    <property type="match status" value="1"/>
</dbReference>
<dbReference type="PANTHER" id="PTHR11361">
    <property type="entry name" value="DNA MISMATCH REPAIR PROTEIN MUTS FAMILY MEMBER"/>
    <property type="match status" value="1"/>
</dbReference>
<dbReference type="InterPro" id="IPR036678">
    <property type="entry name" value="MutS_con_dom_sf"/>
</dbReference>
<dbReference type="GO" id="GO:0030983">
    <property type="term" value="F:mismatched DNA binding"/>
    <property type="evidence" value="ECO:0007669"/>
    <property type="project" value="UniProtKB-UniRule"/>
</dbReference>
<feature type="compositionally biased region" description="Acidic residues" evidence="9">
    <location>
        <begin position="191"/>
        <end position="206"/>
    </location>
</feature>
<comment type="subcellular location">
    <subcellularLocation>
        <location evidence="1">Nucleus</location>
    </subcellularLocation>
</comment>
<gene>
    <name evidence="11" type="ORF">FH972_021341</name>
</gene>
<dbReference type="Gene3D" id="3.40.1170.10">
    <property type="entry name" value="DNA repair protein MutS, domain I"/>
    <property type="match status" value="1"/>
</dbReference>
<evidence type="ECO:0000256" key="4">
    <source>
        <dbReference type="ARBA" id="ARBA00022763"/>
    </source>
</evidence>
<keyword evidence="12" id="KW-1185">Reference proteome</keyword>
<reference evidence="11 12" key="1">
    <citation type="submission" date="2019-06" db="EMBL/GenBank/DDBJ databases">
        <title>A chromosomal-level reference genome of Carpinus fangiana (Coryloideae, Betulaceae).</title>
        <authorList>
            <person name="Yang X."/>
            <person name="Wang Z."/>
            <person name="Zhang L."/>
            <person name="Hao G."/>
            <person name="Liu J."/>
            <person name="Yang Y."/>
        </authorList>
    </citation>
    <scope>NUCLEOTIDE SEQUENCE [LARGE SCALE GENOMIC DNA]</scope>
    <source>
        <strain evidence="11">Cfa_2016G</strain>
        <tissue evidence="11">Leaf</tissue>
    </source>
</reference>
<dbReference type="AlphaFoldDB" id="A0A5N6KR88"/>
<dbReference type="OrthoDB" id="121051at2759"/>
<dbReference type="Gene3D" id="3.30.420.110">
    <property type="entry name" value="MutS, connector domain"/>
    <property type="match status" value="1"/>
</dbReference>
<dbReference type="EMBL" id="VIBQ01000009">
    <property type="protein sequence ID" value="KAB8337037.1"/>
    <property type="molecule type" value="Genomic_DNA"/>
</dbReference>
<dbReference type="Pfam" id="PF01624">
    <property type="entry name" value="MutS_I"/>
    <property type="match status" value="1"/>
</dbReference>
<evidence type="ECO:0000313" key="11">
    <source>
        <dbReference type="EMBL" id="KAB8337037.1"/>
    </source>
</evidence>
<evidence type="ECO:0000256" key="9">
    <source>
        <dbReference type="SAM" id="MobiDB-lite"/>
    </source>
</evidence>
<evidence type="ECO:0000313" key="12">
    <source>
        <dbReference type="Proteomes" id="UP000327013"/>
    </source>
</evidence>
<dbReference type="Proteomes" id="UP000327013">
    <property type="component" value="Unassembled WGS sequence"/>
</dbReference>
<dbReference type="PROSITE" id="PS00486">
    <property type="entry name" value="DNA_MISMATCH_REPAIR_2"/>
    <property type="match status" value="1"/>
</dbReference>
<dbReference type="GO" id="GO:0005634">
    <property type="term" value="C:nucleus"/>
    <property type="evidence" value="ECO:0007669"/>
    <property type="project" value="UniProtKB-SubCell"/>
</dbReference>
<evidence type="ECO:0000259" key="10">
    <source>
        <dbReference type="PROSITE" id="PS00486"/>
    </source>
</evidence>
<evidence type="ECO:0000256" key="6">
    <source>
        <dbReference type="ARBA" id="ARBA00023125"/>
    </source>
</evidence>
<dbReference type="Pfam" id="PF05192">
    <property type="entry name" value="MutS_III"/>
    <property type="match status" value="1"/>
</dbReference>
<dbReference type="InterPro" id="IPR027417">
    <property type="entry name" value="P-loop_NTPase"/>
</dbReference>
<keyword evidence="6" id="KW-0238">DNA-binding</keyword>
<keyword evidence="7" id="KW-0234">DNA repair</keyword>